<dbReference type="InterPro" id="IPR018060">
    <property type="entry name" value="HTH_AraC"/>
</dbReference>
<name>J2EHT3_PSEFQ</name>
<protein>
    <submittedName>
        <fullName evidence="4">Transcriptional regulator, AraC family</fullName>
    </submittedName>
</protein>
<dbReference type="InterPro" id="IPR002818">
    <property type="entry name" value="DJ-1/PfpI"/>
</dbReference>
<dbReference type="Pfam" id="PF12833">
    <property type="entry name" value="HTH_18"/>
    <property type="match status" value="1"/>
</dbReference>
<dbReference type="SMART" id="SM00342">
    <property type="entry name" value="HTH_ARAC"/>
    <property type="match status" value="1"/>
</dbReference>
<evidence type="ECO:0000256" key="1">
    <source>
        <dbReference type="ARBA" id="ARBA00023015"/>
    </source>
</evidence>
<dbReference type="Gene3D" id="3.40.50.880">
    <property type="match status" value="1"/>
</dbReference>
<dbReference type="InterPro" id="IPR029062">
    <property type="entry name" value="Class_I_gatase-like"/>
</dbReference>
<organism evidence="4">
    <name type="scientific">Pseudomonas fluorescens (strain Q2-87)</name>
    <dbReference type="NCBI Taxonomy" id="1038922"/>
    <lineage>
        <taxon>Bacteria</taxon>
        <taxon>Pseudomonadati</taxon>
        <taxon>Pseudomonadota</taxon>
        <taxon>Gammaproteobacteria</taxon>
        <taxon>Pseudomonadales</taxon>
        <taxon>Pseudomonadaceae</taxon>
        <taxon>Pseudomonas</taxon>
    </lineage>
</organism>
<dbReference type="EMBL" id="AGBM01000001">
    <property type="protein sequence ID" value="EJL02995.1"/>
    <property type="molecule type" value="Genomic_DNA"/>
</dbReference>
<comment type="caution">
    <text evidence="4">The sequence shown here is derived from an EMBL/GenBank/DDBJ whole genome shotgun (WGS) entry which is preliminary data.</text>
</comment>
<dbReference type="AlphaFoldDB" id="J2EHT3"/>
<dbReference type="HOGENOM" id="CLU_000445_59_0_6"/>
<dbReference type="CDD" id="cd03137">
    <property type="entry name" value="GATase1_AraC_1"/>
    <property type="match status" value="1"/>
</dbReference>
<evidence type="ECO:0000256" key="2">
    <source>
        <dbReference type="ARBA" id="ARBA00023163"/>
    </source>
</evidence>
<dbReference type="PATRIC" id="fig|1038922.3.peg.2483"/>
<dbReference type="InterPro" id="IPR052158">
    <property type="entry name" value="INH-QAR"/>
</dbReference>
<gene>
    <name evidence="4" type="ORF">PflQ2_3029</name>
</gene>
<evidence type="ECO:0000313" key="4">
    <source>
        <dbReference type="EMBL" id="EJL02995.1"/>
    </source>
</evidence>
<keyword evidence="1" id="KW-0805">Transcription regulation</keyword>
<dbReference type="eggNOG" id="COG4977">
    <property type="taxonomic scope" value="Bacteria"/>
</dbReference>
<dbReference type="GO" id="GO:0043565">
    <property type="term" value="F:sequence-specific DNA binding"/>
    <property type="evidence" value="ECO:0007669"/>
    <property type="project" value="InterPro"/>
</dbReference>
<keyword evidence="2" id="KW-0804">Transcription</keyword>
<dbReference type="InterPro" id="IPR009057">
    <property type="entry name" value="Homeodomain-like_sf"/>
</dbReference>
<evidence type="ECO:0000259" key="3">
    <source>
        <dbReference type="PROSITE" id="PS01124"/>
    </source>
</evidence>
<dbReference type="SUPFAM" id="SSF52317">
    <property type="entry name" value="Class I glutamine amidotransferase-like"/>
    <property type="match status" value="1"/>
</dbReference>
<dbReference type="GO" id="GO:0003700">
    <property type="term" value="F:DNA-binding transcription factor activity"/>
    <property type="evidence" value="ECO:0007669"/>
    <property type="project" value="InterPro"/>
</dbReference>
<reference evidence="4" key="1">
    <citation type="journal article" date="2012" name="PLoS Genet.">
        <title>Comparative Genomics of Plant-Associated Pseudomonas spp.: Insights into Diversity and Inheritance of Traits Involved in Multitrophic Interactions.</title>
        <authorList>
            <person name="Loper J.E."/>
            <person name="Hassan K.A."/>
            <person name="Mavrodi D.V."/>
            <person name="Davis E.W.II."/>
            <person name="Lim C.K."/>
            <person name="Shaffer B.T."/>
            <person name="Elbourne L.D."/>
            <person name="Stockwell V.O."/>
            <person name="Hartney S.L."/>
            <person name="Breakwell K."/>
            <person name="Henkels M.D."/>
            <person name="Tetu S.G."/>
            <person name="Rangel L.I."/>
            <person name="Kidarsa T.A."/>
            <person name="Wilson N.L."/>
            <person name="van de Mortel J.E."/>
            <person name="Song C."/>
            <person name="Blumhagen R."/>
            <person name="Radune D."/>
            <person name="Hostetler J.B."/>
            <person name="Brinkac L.M."/>
            <person name="Durkin A.S."/>
            <person name="Kluepfel D.A."/>
            <person name="Wechter W.P."/>
            <person name="Anderson A.J."/>
            <person name="Kim Y.C."/>
            <person name="Pierson L.S.III."/>
            <person name="Pierson E.A."/>
            <person name="Lindow S.E."/>
            <person name="Kobayashi D.Y."/>
            <person name="Raaijmakers J.M."/>
            <person name="Weller D.M."/>
            <person name="Thomashow L.S."/>
            <person name="Allen A.E."/>
            <person name="Paulsen I.T."/>
        </authorList>
    </citation>
    <scope>NUCLEOTIDE SEQUENCE [LARGE SCALE GENOMIC DNA]</scope>
    <source>
        <strain evidence="4">Q2-87</strain>
    </source>
</reference>
<dbReference type="Gene3D" id="1.10.10.60">
    <property type="entry name" value="Homeodomain-like"/>
    <property type="match status" value="1"/>
</dbReference>
<accession>J2EHT3</accession>
<dbReference type="PANTHER" id="PTHR43130:SF3">
    <property type="entry name" value="HTH-TYPE TRANSCRIPTIONAL REGULATOR RV1931C"/>
    <property type="match status" value="1"/>
</dbReference>
<dbReference type="Proteomes" id="UP000007289">
    <property type="component" value="Chromosome"/>
</dbReference>
<dbReference type="SUPFAM" id="SSF46689">
    <property type="entry name" value="Homeodomain-like"/>
    <property type="match status" value="2"/>
</dbReference>
<dbReference type="RefSeq" id="WP_003182237.1">
    <property type="nucleotide sequence ID" value="NZ_CM001558.1"/>
</dbReference>
<dbReference type="PANTHER" id="PTHR43130">
    <property type="entry name" value="ARAC-FAMILY TRANSCRIPTIONAL REGULATOR"/>
    <property type="match status" value="1"/>
</dbReference>
<feature type="domain" description="HTH araC/xylS-type" evidence="3">
    <location>
        <begin position="237"/>
        <end position="336"/>
    </location>
</feature>
<proteinExistence type="predicted"/>
<dbReference type="Pfam" id="PF01965">
    <property type="entry name" value="DJ-1_PfpI"/>
    <property type="match status" value="1"/>
</dbReference>
<sequence length="339" mass="37595">MNEFISNIGVAAESITQPRTLVFLAYPQMGLLDLTGAQTVFWAATKAMTERGLPGYRIHTASLDGGLMQTAEGLVVDTGSLRQFDGAAIDTLIVPGAPDIRQAMIDCVELVAWLQNASARARRTASVCSGTFLMAQAGLLDGRRAATHWAMCDMLKSGFPSVEVDLDAIFIQQDSVWTSAGVSAGIDMALALVEADCGRDVALQVARELVIYLKRPGGQAQFSQMLQLQMQDSAGFDELHVWITEHLGDDNLTIERLARQARMSPRNFTRVYKRQTGRTPAKAVELFRLEAARRLLEDSQRNIDQIARTCGFGDEERMRHTFQRHLAISPRDYRNRFSR</sequence>
<dbReference type="PROSITE" id="PS01124">
    <property type="entry name" value="HTH_ARAC_FAMILY_2"/>
    <property type="match status" value="1"/>
</dbReference>